<dbReference type="InterPro" id="IPR029045">
    <property type="entry name" value="ClpP/crotonase-like_dom_sf"/>
</dbReference>
<dbReference type="RefSeq" id="WP_315724242.1">
    <property type="nucleotide sequence ID" value="NZ_JAVUPU010000002.1"/>
</dbReference>
<reference evidence="1 2" key="1">
    <citation type="submission" date="2023-05" db="EMBL/GenBank/DDBJ databases">
        <authorList>
            <person name="Guo Y."/>
        </authorList>
    </citation>
    <scope>NUCLEOTIDE SEQUENCE [LARGE SCALE GENOMIC DNA]</scope>
    <source>
        <strain evidence="1 2">GR2756</strain>
    </source>
</reference>
<dbReference type="EMBL" id="JAVUPU010000002">
    <property type="protein sequence ID" value="MDT9598314.1"/>
    <property type="molecule type" value="Genomic_DNA"/>
</dbReference>
<gene>
    <name evidence="1" type="ORF">RQX22_05035</name>
</gene>
<proteinExistence type="predicted"/>
<accession>A0ABU3Q4H0</accession>
<name>A0ABU3Q4H0_9SPHN</name>
<dbReference type="Gene3D" id="3.90.226.10">
    <property type="entry name" value="2-enoyl-CoA Hydratase, Chain A, domain 1"/>
    <property type="match status" value="1"/>
</dbReference>
<evidence type="ECO:0008006" key="3">
    <source>
        <dbReference type="Google" id="ProtNLM"/>
    </source>
</evidence>
<sequence length="426" mass="46706">MPLGLAILWLAASAAPLPAFLSHEDVAAIRSYVDRDRAYSPRARAEALTQVDRLTGKSLSRAELELELAHIAALADNGHSFLLPPQWTTRYPRSLVRLGLFADGLFVMSAPPEQRHLSGRAVVAINGRPWRDIYRAYARYQGGLQSFRDQFVTIFMETPALLEAAGLGGDGHTLQLTLGNGGSEPEIVRLPSRLLPLEGEAALLGYPALFDAIALVNPDKKPLYLQAVDKSFRVMLRPELSGAYVQINATRGEDLPRLLADGLSELRRAKPRNIVVDLRFNMGGDLNIARDFMRELAGLAPGRLYAITSGRTFSAAISSLGYLKQAAGKRLIIVGEPIGDRLEFWAEGDTVEIPSVKATMLYATERHNYVTGCPESDCHESIRTHPIRVRSLQPDIETSLTFADFLAGRDPAYDAIVRDIRNGPAG</sequence>
<comment type="caution">
    <text evidence="1">The sequence shown here is derived from an EMBL/GenBank/DDBJ whole genome shotgun (WGS) entry which is preliminary data.</text>
</comment>
<dbReference type="SUPFAM" id="SSF52096">
    <property type="entry name" value="ClpP/crotonase"/>
    <property type="match status" value="1"/>
</dbReference>
<evidence type="ECO:0000313" key="2">
    <source>
        <dbReference type="Proteomes" id="UP001259572"/>
    </source>
</evidence>
<dbReference type="Proteomes" id="UP001259572">
    <property type="component" value="Unassembled WGS sequence"/>
</dbReference>
<evidence type="ECO:0000313" key="1">
    <source>
        <dbReference type="EMBL" id="MDT9598314.1"/>
    </source>
</evidence>
<keyword evidence="2" id="KW-1185">Reference proteome</keyword>
<protein>
    <recommendedName>
        <fullName evidence="3">Peptidase S41</fullName>
    </recommendedName>
</protein>
<organism evidence="1 2">
    <name type="scientific">Sphingosinicella rhizophila</name>
    <dbReference type="NCBI Taxonomy" id="3050082"/>
    <lineage>
        <taxon>Bacteria</taxon>
        <taxon>Pseudomonadati</taxon>
        <taxon>Pseudomonadota</taxon>
        <taxon>Alphaproteobacteria</taxon>
        <taxon>Sphingomonadales</taxon>
        <taxon>Sphingosinicellaceae</taxon>
        <taxon>Sphingosinicella</taxon>
    </lineage>
</organism>